<dbReference type="EMBL" id="WBJX01000001">
    <property type="protein sequence ID" value="KAB1639179.1"/>
    <property type="molecule type" value="Genomic_DNA"/>
</dbReference>
<name>A0A7J5B4R8_9MICO</name>
<protein>
    <recommendedName>
        <fullName evidence="1">Phosphotyrosine protein phosphatase I domain-containing protein</fullName>
    </recommendedName>
</protein>
<dbReference type="OrthoDB" id="9784339at2"/>
<dbReference type="Gene3D" id="3.40.50.2300">
    <property type="match status" value="1"/>
</dbReference>
<dbReference type="InterPro" id="IPR050438">
    <property type="entry name" value="LMW_PTPase"/>
</dbReference>
<dbReference type="AlphaFoldDB" id="A0A7J5B4R8"/>
<dbReference type="Proteomes" id="UP000490386">
    <property type="component" value="Unassembled WGS sequence"/>
</dbReference>
<evidence type="ECO:0000313" key="2">
    <source>
        <dbReference type="EMBL" id="KAB1639179.1"/>
    </source>
</evidence>
<keyword evidence="3" id="KW-1185">Reference proteome</keyword>
<dbReference type="Pfam" id="PF01451">
    <property type="entry name" value="LMWPc"/>
    <property type="match status" value="1"/>
</dbReference>
<dbReference type="PANTHER" id="PTHR11717:SF31">
    <property type="entry name" value="LOW MOLECULAR WEIGHT PROTEIN-TYROSINE-PHOSPHATASE ETP-RELATED"/>
    <property type="match status" value="1"/>
</dbReference>
<comment type="caution">
    <text evidence="2">The sequence shown here is derived from an EMBL/GenBank/DDBJ whole genome shotgun (WGS) entry which is preliminary data.</text>
</comment>
<dbReference type="RefSeq" id="WP_151422195.1">
    <property type="nucleotide sequence ID" value="NZ_WBJX01000001.1"/>
</dbReference>
<proteinExistence type="predicted"/>
<dbReference type="SMART" id="SM00226">
    <property type="entry name" value="LMWPc"/>
    <property type="match status" value="1"/>
</dbReference>
<evidence type="ECO:0000259" key="1">
    <source>
        <dbReference type="SMART" id="SM00226"/>
    </source>
</evidence>
<accession>A0A7J5B4R8</accession>
<dbReference type="GO" id="GO:0004725">
    <property type="term" value="F:protein tyrosine phosphatase activity"/>
    <property type="evidence" value="ECO:0007669"/>
    <property type="project" value="TreeGrafter"/>
</dbReference>
<reference evidence="2 3" key="1">
    <citation type="submission" date="2019-09" db="EMBL/GenBank/DDBJ databases">
        <title>Phylogeny of genus Pseudoclavibacter and closely related genus.</title>
        <authorList>
            <person name="Li Y."/>
        </authorList>
    </citation>
    <scope>NUCLEOTIDE SEQUENCE [LARGE SCALE GENOMIC DNA]</scope>
    <source>
        <strain evidence="2 3">THG-MD12</strain>
    </source>
</reference>
<dbReference type="PANTHER" id="PTHR11717">
    <property type="entry name" value="LOW MOLECULAR WEIGHT PROTEIN TYROSINE PHOSPHATASE"/>
    <property type="match status" value="1"/>
</dbReference>
<evidence type="ECO:0000313" key="3">
    <source>
        <dbReference type="Proteomes" id="UP000490386"/>
    </source>
</evidence>
<dbReference type="InterPro" id="IPR023485">
    <property type="entry name" value="Ptyr_pPase"/>
</dbReference>
<feature type="domain" description="Phosphotyrosine protein phosphatase I" evidence="1">
    <location>
        <begin position="2"/>
        <end position="126"/>
    </location>
</feature>
<dbReference type="SUPFAM" id="SSF52788">
    <property type="entry name" value="Phosphotyrosine protein phosphatases I"/>
    <property type="match status" value="1"/>
</dbReference>
<organism evidence="2 3">
    <name type="scientific">Pseudoclavibacter terrae</name>
    <dbReference type="NCBI Taxonomy" id="1530195"/>
    <lineage>
        <taxon>Bacteria</taxon>
        <taxon>Bacillati</taxon>
        <taxon>Actinomycetota</taxon>
        <taxon>Actinomycetes</taxon>
        <taxon>Micrococcales</taxon>
        <taxon>Microbacteriaceae</taxon>
        <taxon>Pseudoclavibacter</taxon>
    </lineage>
</organism>
<gene>
    <name evidence="2" type="ORF">F8O03_02210</name>
</gene>
<sequence length="183" mass="19693">MPKLLFVCHANIARSAAAEVLAQSQLGDASAWSVESAGVRALVGEDIDEVIAGALRERGLVPPPHKAQQVTNSMLDSADLVLAFESAHRMWMLRESPKSVRKTFTVRGAAAILDGIPRRAAPLAYLSNVKTSGKNEEFADPYGRGPDVARQAIQEIDLLLSRILPGIDALPRTARSSTQAIRD</sequence>
<dbReference type="InterPro" id="IPR036196">
    <property type="entry name" value="Ptyr_pPase_sf"/>
</dbReference>